<organism evidence="4 5">
    <name type="scientific">Algisphaera agarilytica</name>
    <dbReference type="NCBI Taxonomy" id="1385975"/>
    <lineage>
        <taxon>Bacteria</taxon>
        <taxon>Pseudomonadati</taxon>
        <taxon>Planctomycetota</taxon>
        <taxon>Phycisphaerae</taxon>
        <taxon>Phycisphaerales</taxon>
        <taxon>Phycisphaeraceae</taxon>
        <taxon>Algisphaera</taxon>
    </lineage>
</organism>
<dbReference type="InterPro" id="IPR042122">
    <property type="entry name" value="Ser_AcTrfase_N_sf"/>
</dbReference>
<sequence>MASPTHDPRRPDPALLDDLVDTLVSTTLADQRTAHIDAIFLPSRAKCIDIVELLRKLTFPGFFEDERLTSDNIHARFGELVEQIDAMLYEQIRQTERYLLNRAGKAKTGDDCPECDITAREKTDGFMGSIPEVRRMLSLDVQAAFDGDPAATSTDETIFCYPGLDAIFIHRYAHELYKLDLHLLARIFSEYAHNETGIEIHPGATIDESFFIDHGTGIVIGETVVIGKRVKVYQGVTLGAISTKGGQNWRGMKRHPTIEDDVTIYGGAIILGGQTVIGKGATVNGSIFVTQSVPPGHTATVDQLEVKHKPPREKKK</sequence>
<evidence type="ECO:0000256" key="2">
    <source>
        <dbReference type="ARBA" id="ARBA00022679"/>
    </source>
</evidence>
<name>A0A7X0LLH1_9BACT</name>
<dbReference type="InterPro" id="IPR045304">
    <property type="entry name" value="LbH_SAT"/>
</dbReference>
<dbReference type="CDD" id="cd03354">
    <property type="entry name" value="LbH_SAT"/>
    <property type="match status" value="1"/>
</dbReference>
<dbReference type="PANTHER" id="PTHR42811">
    <property type="entry name" value="SERINE ACETYLTRANSFERASE"/>
    <property type="match status" value="1"/>
</dbReference>
<keyword evidence="2 4" id="KW-0808">Transferase</keyword>
<dbReference type="GO" id="GO:0009001">
    <property type="term" value="F:serine O-acetyltransferase activity"/>
    <property type="evidence" value="ECO:0007669"/>
    <property type="project" value="UniProtKB-EC"/>
</dbReference>
<comment type="caution">
    <text evidence="4">The sequence shown here is derived from an EMBL/GenBank/DDBJ whole genome shotgun (WGS) entry which is preliminary data.</text>
</comment>
<dbReference type="Gene3D" id="2.160.10.10">
    <property type="entry name" value="Hexapeptide repeat proteins"/>
    <property type="match status" value="1"/>
</dbReference>
<keyword evidence="3 4" id="KW-0012">Acyltransferase</keyword>
<keyword evidence="5" id="KW-1185">Reference proteome</keyword>
<dbReference type="Gene3D" id="1.10.3130.10">
    <property type="entry name" value="serine acetyltransferase, domain 1"/>
    <property type="match status" value="1"/>
</dbReference>
<evidence type="ECO:0000313" key="4">
    <source>
        <dbReference type="EMBL" id="MBB6430904.1"/>
    </source>
</evidence>
<dbReference type="Proteomes" id="UP000541810">
    <property type="component" value="Unassembled WGS sequence"/>
</dbReference>
<proteinExistence type="predicted"/>
<dbReference type="RefSeq" id="WP_184678397.1">
    <property type="nucleotide sequence ID" value="NZ_JACHGY010000001.1"/>
</dbReference>
<dbReference type="GO" id="GO:0008652">
    <property type="term" value="P:amino acid biosynthetic process"/>
    <property type="evidence" value="ECO:0007669"/>
    <property type="project" value="UniProtKB-KW"/>
</dbReference>
<dbReference type="AlphaFoldDB" id="A0A7X0LLH1"/>
<dbReference type="SUPFAM" id="SSF51161">
    <property type="entry name" value="Trimeric LpxA-like enzymes"/>
    <property type="match status" value="1"/>
</dbReference>
<protein>
    <submittedName>
        <fullName evidence="4">Serine O-acetyltransferase</fullName>
        <ecNumber evidence="4">2.3.1.30</ecNumber>
    </submittedName>
</protein>
<evidence type="ECO:0000256" key="1">
    <source>
        <dbReference type="ARBA" id="ARBA00022605"/>
    </source>
</evidence>
<reference evidence="4 5" key="1">
    <citation type="submission" date="2020-08" db="EMBL/GenBank/DDBJ databases">
        <title>Genomic Encyclopedia of Type Strains, Phase IV (KMG-IV): sequencing the most valuable type-strain genomes for metagenomic binning, comparative biology and taxonomic classification.</title>
        <authorList>
            <person name="Goeker M."/>
        </authorList>
    </citation>
    <scope>NUCLEOTIDE SEQUENCE [LARGE SCALE GENOMIC DNA]</scope>
    <source>
        <strain evidence="4 5">DSM 103725</strain>
    </source>
</reference>
<gene>
    <name evidence="4" type="ORF">HNQ40_002710</name>
</gene>
<keyword evidence="1" id="KW-0028">Amino-acid biosynthesis</keyword>
<dbReference type="EC" id="2.3.1.30" evidence="4"/>
<evidence type="ECO:0000313" key="5">
    <source>
        <dbReference type="Proteomes" id="UP000541810"/>
    </source>
</evidence>
<dbReference type="InterPro" id="IPR011004">
    <property type="entry name" value="Trimer_LpxA-like_sf"/>
</dbReference>
<evidence type="ECO:0000256" key="3">
    <source>
        <dbReference type="ARBA" id="ARBA00023315"/>
    </source>
</evidence>
<dbReference type="EMBL" id="JACHGY010000001">
    <property type="protein sequence ID" value="MBB6430904.1"/>
    <property type="molecule type" value="Genomic_DNA"/>
</dbReference>
<accession>A0A7X0LLH1</accession>